<feature type="transmembrane region" description="Helical" evidence="1">
    <location>
        <begin position="5"/>
        <end position="23"/>
    </location>
</feature>
<reference evidence="2 3" key="1">
    <citation type="submission" date="2020-08" db="EMBL/GenBank/DDBJ databases">
        <title>A Genomic Blueprint of the Chicken Gut Microbiome.</title>
        <authorList>
            <person name="Gilroy R."/>
            <person name="Ravi A."/>
            <person name="Getino M."/>
            <person name="Pursley I."/>
            <person name="Horton D.L."/>
            <person name="Alikhan N.-F."/>
            <person name="Baker D."/>
            <person name="Gharbi K."/>
            <person name="Hall N."/>
            <person name="Watson M."/>
            <person name="Adriaenssens E.M."/>
            <person name="Foster-Nyarko E."/>
            <person name="Jarju S."/>
            <person name="Secka A."/>
            <person name="Antonio M."/>
            <person name="Oren A."/>
            <person name="Chaudhuri R."/>
            <person name="La Ragione R.M."/>
            <person name="Hildebrand F."/>
            <person name="Pallen M.J."/>
        </authorList>
    </citation>
    <scope>NUCLEOTIDE SEQUENCE [LARGE SCALE GENOMIC DNA]</scope>
    <source>
        <strain evidence="2 3">Sa2BVA9</strain>
    </source>
</reference>
<keyword evidence="1" id="KW-1133">Transmembrane helix</keyword>
<dbReference type="Proteomes" id="UP000608071">
    <property type="component" value="Unassembled WGS sequence"/>
</dbReference>
<dbReference type="RefSeq" id="WP_191801317.1">
    <property type="nucleotide sequence ID" value="NZ_JACSQL010000006.1"/>
</dbReference>
<sequence length="181" mass="20630">MIITFIIVCEIGFWIFVLGGLYCRYVLHKKRLGNILLFCTPIIDLALLVATVISLQNGAPASFAHALAAVYIGVSIGLGHRMIRWMDLRFAYWFANGPKPQKKYGKEHAREEMRGFAAHLVSWIIGCSLLYGMIIWINNEVNSEPFRETIKVWSIILVIDLLISASYTVWPRLEKQSKTNN</sequence>
<feature type="transmembrane region" description="Helical" evidence="1">
    <location>
        <begin position="35"/>
        <end position="55"/>
    </location>
</feature>
<keyword evidence="3" id="KW-1185">Reference proteome</keyword>
<comment type="caution">
    <text evidence="2">The sequence shown here is derived from an EMBL/GenBank/DDBJ whole genome shotgun (WGS) entry which is preliminary data.</text>
</comment>
<keyword evidence="1" id="KW-0472">Membrane</keyword>
<evidence type="ECO:0000313" key="2">
    <source>
        <dbReference type="EMBL" id="MBD7969384.1"/>
    </source>
</evidence>
<keyword evidence="1" id="KW-0812">Transmembrane</keyword>
<dbReference type="EMBL" id="JACSQL010000006">
    <property type="protein sequence ID" value="MBD7969384.1"/>
    <property type="molecule type" value="Genomic_DNA"/>
</dbReference>
<evidence type="ECO:0000313" key="3">
    <source>
        <dbReference type="Proteomes" id="UP000608071"/>
    </source>
</evidence>
<evidence type="ECO:0000256" key="1">
    <source>
        <dbReference type="SAM" id="Phobius"/>
    </source>
</evidence>
<evidence type="ECO:0008006" key="4">
    <source>
        <dbReference type="Google" id="ProtNLM"/>
    </source>
</evidence>
<proteinExistence type="predicted"/>
<name>A0ABR8T0U1_9BACL</name>
<gene>
    <name evidence="2" type="ORF">H9647_15030</name>
</gene>
<feature type="transmembrane region" description="Helical" evidence="1">
    <location>
        <begin position="116"/>
        <end position="138"/>
    </location>
</feature>
<feature type="transmembrane region" description="Helical" evidence="1">
    <location>
        <begin position="150"/>
        <end position="170"/>
    </location>
</feature>
<accession>A0ABR8T0U1</accession>
<feature type="transmembrane region" description="Helical" evidence="1">
    <location>
        <begin position="61"/>
        <end position="79"/>
    </location>
</feature>
<organism evidence="2 3">
    <name type="scientific">Paenibacillus gallinarum</name>
    <dbReference type="NCBI Taxonomy" id="2762232"/>
    <lineage>
        <taxon>Bacteria</taxon>
        <taxon>Bacillati</taxon>
        <taxon>Bacillota</taxon>
        <taxon>Bacilli</taxon>
        <taxon>Bacillales</taxon>
        <taxon>Paenibacillaceae</taxon>
        <taxon>Paenibacillus</taxon>
    </lineage>
</organism>
<protein>
    <recommendedName>
        <fullName evidence="4">YmcC</fullName>
    </recommendedName>
</protein>